<dbReference type="OrthoDB" id="6692720at2"/>
<comment type="similarity">
    <text evidence="1">Belongs to the ner transcriptional regulatory family.</text>
</comment>
<evidence type="ECO:0000313" key="7">
    <source>
        <dbReference type="Proteomes" id="UP000383122"/>
    </source>
</evidence>
<dbReference type="SUPFAM" id="SSF47413">
    <property type="entry name" value="lambda repressor-like DNA-binding domains"/>
    <property type="match status" value="1"/>
</dbReference>
<dbReference type="InterPro" id="IPR010982">
    <property type="entry name" value="Lambda_DNA-bd_dom_sf"/>
</dbReference>
<evidence type="ECO:0000256" key="3">
    <source>
        <dbReference type="ARBA" id="ARBA00023125"/>
    </source>
</evidence>
<keyword evidence="4" id="KW-0804">Transcription</keyword>
<dbReference type="GO" id="GO:0003677">
    <property type="term" value="F:DNA binding"/>
    <property type="evidence" value="ECO:0007669"/>
    <property type="project" value="UniProtKB-KW"/>
</dbReference>
<dbReference type="Gene3D" id="1.10.260.40">
    <property type="entry name" value="lambda repressor-like DNA-binding domains"/>
    <property type="match status" value="1"/>
</dbReference>
<proteinExistence type="inferred from homology"/>
<dbReference type="EMBL" id="CABPSP010000009">
    <property type="protein sequence ID" value="VVE68753.1"/>
    <property type="molecule type" value="Genomic_DNA"/>
</dbReference>
<reference evidence="6 7" key="1">
    <citation type="submission" date="2019-08" db="EMBL/GenBank/DDBJ databases">
        <authorList>
            <person name="Peeters C."/>
        </authorList>
    </citation>
    <scope>NUCLEOTIDE SEQUENCE [LARGE SCALE GENOMIC DNA]</scope>
    <source>
        <strain evidence="6 7">LMG 31117</strain>
    </source>
</reference>
<protein>
    <recommendedName>
        <fullName evidence="5">Ner winged helix-turn-helix DNA-binding domain-containing protein</fullName>
    </recommendedName>
</protein>
<organism evidence="6 7">
    <name type="scientific">Pandoraea anapnoica</name>
    <dbReference type="NCBI Taxonomy" id="2508301"/>
    <lineage>
        <taxon>Bacteria</taxon>
        <taxon>Pseudomonadati</taxon>
        <taxon>Pseudomonadota</taxon>
        <taxon>Betaproteobacteria</taxon>
        <taxon>Burkholderiales</taxon>
        <taxon>Burkholderiaceae</taxon>
        <taxon>Pandoraea</taxon>
    </lineage>
</organism>
<gene>
    <name evidence="6" type="ORF">PAN31117_03050</name>
</gene>
<name>A0A5E5A8C8_9BURK</name>
<evidence type="ECO:0000256" key="1">
    <source>
        <dbReference type="ARBA" id="ARBA00006157"/>
    </source>
</evidence>
<sequence>MGTCHDDGWHKEDIKAAIRKKGINMTKLAKMFGIPPSNVRNACVRPVASGEKAISAFIQVPLYVLWPDRWTPEGQRIRPRYAHKYIGAARFSRKKCKANGGDRK</sequence>
<keyword evidence="7" id="KW-1185">Reference proteome</keyword>
<accession>A0A5E5A8C8</accession>
<keyword evidence="3" id="KW-0238">DNA-binding</keyword>
<evidence type="ECO:0000259" key="5">
    <source>
        <dbReference type="Pfam" id="PF13693"/>
    </source>
</evidence>
<dbReference type="Pfam" id="PF13693">
    <property type="entry name" value="HTH_35"/>
    <property type="match status" value="1"/>
</dbReference>
<evidence type="ECO:0000256" key="4">
    <source>
        <dbReference type="ARBA" id="ARBA00023163"/>
    </source>
</evidence>
<feature type="domain" description="Ner winged helix-turn-helix DNA-binding" evidence="5">
    <location>
        <begin position="9"/>
        <end position="80"/>
    </location>
</feature>
<keyword evidence="2" id="KW-0805">Transcription regulation</keyword>
<dbReference type="RefSeq" id="WP_150738916.1">
    <property type="nucleotide sequence ID" value="NZ_CABPSP010000009.1"/>
</dbReference>
<dbReference type="AlphaFoldDB" id="A0A5E5A8C8"/>
<dbReference type="Proteomes" id="UP000383122">
    <property type="component" value="Unassembled WGS sequence"/>
</dbReference>
<dbReference type="InterPro" id="IPR038722">
    <property type="entry name" value="Ner_HTH_dom"/>
</dbReference>
<evidence type="ECO:0000313" key="6">
    <source>
        <dbReference type="EMBL" id="VVE68753.1"/>
    </source>
</evidence>
<evidence type="ECO:0000256" key="2">
    <source>
        <dbReference type="ARBA" id="ARBA00023015"/>
    </source>
</evidence>